<organism evidence="3">
    <name type="scientific">Hexamita inflata</name>
    <dbReference type="NCBI Taxonomy" id="28002"/>
    <lineage>
        <taxon>Eukaryota</taxon>
        <taxon>Metamonada</taxon>
        <taxon>Diplomonadida</taxon>
        <taxon>Hexamitidae</taxon>
        <taxon>Hexamitinae</taxon>
        <taxon>Hexamita</taxon>
    </lineage>
</organism>
<dbReference type="Gene3D" id="3.80.10.10">
    <property type="entry name" value="Ribonuclease Inhibitor"/>
    <property type="match status" value="1"/>
</dbReference>
<dbReference type="Proteomes" id="UP001642409">
    <property type="component" value="Unassembled WGS sequence"/>
</dbReference>
<keyword evidence="5" id="KW-1185">Reference proteome</keyword>
<dbReference type="EMBL" id="CATOUU010000807">
    <property type="protein sequence ID" value="CAI9950203.1"/>
    <property type="molecule type" value="Genomic_DNA"/>
</dbReference>
<reference evidence="3" key="1">
    <citation type="submission" date="2023-06" db="EMBL/GenBank/DDBJ databases">
        <authorList>
            <person name="Kurt Z."/>
        </authorList>
    </citation>
    <scope>NUCLEOTIDE SEQUENCE</scope>
</reference>
<evidence type="ECO:0000313" key="3">
    <source>
        <dbReference type="EMBL" id="CAI9950203.1"/>
    </source>
</evidence>
<dbReference type="PANTHER" id="PTHR15454">
    <property type="entry name" value="NISCHARIN RELATED"/>
    <property type="match status" value="1"/>
</dbReference>
<evidence type="ECO:0000313" key="5">
    <source>
        <dbReference type="Proteomes" id="UP001642409"/>
    </source>
</evidence>
<dbReference type="InterPro" id="IPR032675">
    <property type="entry name" value="LRR_dom_sf"/>
</dbReference>
<dbReference type="EMBL" id="CAXDID020000160">
    <property type="protein sequence ID" value="CAL6044429.1"/>
    <property type="molecule type" value="Genomic_DNA"/>
</dbReference>
<accession>A0AA86UUQ6</accession>
<dbReference type="SUPFAM" id="SSF52058">
    <property type="entry name" value="L domain-like"/>
    <property type="match status" value="1"/>
</dbReference>
<evidence type="ECO:0000256" key="1">
    <source>
        <dbReference type="ARBA" id="ARBA00022614"/>
    </source>
</evidence>
<keyword evidence="1" id="KW-0433">Leucine-rich repeat</keyword>
<dbReference type="GO" id="GO:0005737">
    <property type="term" value="C:cytoplasm"/>
    <property type="evidence" value="ECO:0007669"/>
    <property type="project" value="TreeGrafter"/>
</dbReference>
<dbReference type="AlphaFoldDB" id="A0AA86UUQ6"/>
<evidence type="ECO:0000313" key="4">
    <source>
        <dbReference type="EMBL" id="CAL6044429.1"/>
    </source>
</evidence>
<sequence length="486" mass="56413">MLNLCNQNESSIKQITYEQAKTVQHLLIKSCNLQKLHLTLFVKLHILDISQNSSLIDYSALQYVKELQQLYINFCNLDSLDRLPPIESLTLLSCCNNNISTLKYISKFPSLHTLNITNNKIDNLVQTPQQVTLQMLNIGNNPITQISFFEQKIRSIFIKLKILNNRQLQSISFSHSLALQLYFNTRESGQQICLNQYQIKFDQVPVENQQISLFLPDGKHDINVQFYTIGQQHMFNKIGHLNHKLKVPDLQNQIIVALLEQKGSYYLVESQLIQKQTKIRQLKLGSQFMVGEVIKPEIYAECSIIWLLDNETIHKGDTFTATKPGKYYCQANIIEMGKIVQVQEAQFEVFERILKDVQIHLKCTSGPNQSQYYLLAVLAVFTLIDTKKLRAFKFSGNTDLINNIALLIVNKHSILFKYLNNTQINSFMLIQFQTQLQEHQLLQLLSNEKQVNQRHLKMKLFHKNNQKYNNFVDSHKIQEQANISHS</sequence>
<name>A0AA86UUQ6_9EUKA</name>
<comment type="caution">
    <text evidence="3">The sequence shown here is derived from an EMBL/GenBank/DDBJ whole genome shotgun (WGS) entry which is preliminary data.</text>
</comment>
<reference evidence="4 5" key="2">
    <citation type="submission" date="2024-07" db="EMBL/GenBank/DDBJ databases">
        <authorList>
            <person name="Akdeniz Z."/>
        </authorList>
    </citation>
    <scope>NUCLEOTIDE SEQUENCE [LARGE SCALE GENOMIC DNA]</scope>
</reference>
<dbReference type="PANTHER" id="PTHR15454:SF56">
    <property type="entry name" value="PROTEIN PHOSPHATASE 1 REGULATORY SUBUNIT 7-RELATED"/>
    <property type="match status" value="1"/>
</dbReference>
<gene>
    <name evidence="3" type="ORF">HINF_LOCUS37848</name>
    <name evidence="4" type="ORF">HINF_LOCUS40554</name>
</gene>
<keyword evidence="2" id="KW-0677">Repeat</keyword>
<evidence type="ECO:0000256" key="2">
    <source>
        <dbReference type="ARBA" id="ARBA00022737"/>
    </source>
</evidence>
<protein>
    <submittedName>
        <fullName evidence="3">Leucine-rich repeat domain superfamily</fullName>
    </submittedName>
    <submittedName>
        <fullName evidence="4">Leucine-rich_repeat domain superfamily</fullName>
    </submittedName>
</protein>
<proteinExistence type="predicted"/>